<dbReference type="InterPro" id="IPR027417">
    <property type="entry name" value="P-loop_NTPase"/>
</dbReference>
<dbReference type="AlphaFoldDB" id="A0A4R6QZE1"/>
<dbReference type="InterPro" id="IPR038729">
    <property type="entry name" value="Rad50/SbcC_AAA"/>
</dbReference>
<accession>A0A4R6QZE1</accession>
<dbReference type="Proteomes" id="UP000295176">
    <property type="component" value="Unassembled WGS sequence"/>
</dbReference>
<comment type="caution">
    <text evidence="2">The sequence shown here is derived from an EMBL/GenBank/DDBJ whole genome shotgun (WGS) entry which is preliminary data.</text>
</comment>
<protein>
    <submittedName>
        <fullName evidence="2">AAA domain-containing protein</fullName>
    </submittedName>
</protein>
<dbReference type="RefSeq" id="WP_133531400.1">
    <property type="nucleotide sequence ID" value="NZ_SNXX01000077.1"/>
</dbReference>
<sequence length="107" mass="12557">MKERMLRLQQVQLNNFKNVRQGQIVFNSYKRENFFSKKSDVLGIYGQNGSGKTAFIEALWILKLVLLGEALPGDIEDYIYQGEKEAAINAVFLCLWERININYFMKW</sequence>
<feature type="domain" description="Rad50/SbcC-type AAA" evidence="1">
    <location>
        <begin position="11"/>
        <end position="60"/>
    </location>
</feature>
<evidence type="ECO:0000259" key="1">
    <source>
        <dbReference type="Pfam" id="PF13476"/>
    </source>
</evidence>
<reference evidence="2 3" key="1">
    <citation type="submission" date="2019-03" db="EMBL/GenBank/DDBJ databases">
        <title>Subsurface microbial communities from deep shales in Ohio and West Virginia, USA.</title>
        <authorList>
            <person name="Wrighton K."/>
        </authorList>
    </citation>
    <scope>NUCLEOTIDE SEQUENCE [LARGE SCALE GENOMIC DNA]</scope>
    <source>
        <strain evidence="2 3">MSL 7</strain>
    </source>
</reference>
<dbReference type="Gene3D" id="3.40.50.300">
    <property type="entry name" value="P-loop containing nucleotide triphosphate hydrolases"/>
    <property type="match status" value="1"/>
</dbReference>
<dbReference type="SUPFAM" id="SSF52540">
    <property type="entry name" value="P-loop containing nucleoside triphosphate hydrolases"/>
    <property type="match status" value="1"/>
</dbReference>
<dbReference type="Pfam" id="PF13476">
    <property type="entry name" value="AAA_23"/>
    <property type="match status" value="1"/>
</dbReference>
<proteinExistence type="predicted"/>
<name>A0A4R6QZE1_9FIRM</name>
<evidence type="ECO:0000313" key="2">
    <source>
        <dbReference type="EMBL" id="TDP78701.1"/>
    </source>
</evidence>
<organism evidence="2 3">
    <name type="scientific">Halanaerobium saccharolyticum</name>
    <dbReference type="NCBI Taxonomy" id="43595"/>
    <lineage>
        <taxon>Bacteria</taxon>
        <taxon>Bacillati</taxon>
        <taxon>Bacillota</taxon>
        <taxon>Clostridia</taxon>
        <taxon>Halanaerobiales</taxon>
        <taxon>Halanaerobiaceae</taxon>
        <taxon>Halanaerobium</taxon>
    </lineage>
</organism>
<dbReference type="GO" id="GO:0016887">
    <property type="term" value="F:ATP hydrolysis activity"/>
    <property type="evidence" value="ECO:0007669"/>
    <property type="project" value="InterPro"/>
</dbReference>
<dbReference type="GO" id="GO:0006302">
    <property type="term" value="P:double-strand break repair"/>
    <property type="evidence" value="ECO:0007669"/>
    <property type="project" value="InterPro"/>
</dbReference>
<dbReference type="EMBL" id="SNXX01000077">
    <property type="protein sequence ID" value="TDP78701.1"/>
    <property type="molecule type" value="Genomic_DNA"/>
</dbReference>
<evidence type="ECO:0000313" key="3">
    <source>
        <dbReference type="Proteomes" id="UP000295176"/>
    </source>
</evidence>
<gene>
    <name evidence="2" type="ORF">C7957_1771</name>
</gene>